<evidence type="ECO:0000259" key="1">
    <source>
        <dbReference type="Pfam" id="PF01261"/>
    </source>
</evidence>
<accession>A0ABW3HKV4</accession>
<gene>
    <name evidence="2" type="ORF">ACFQ2I_01820</name>
</gene>
<organism evidence="2 3">
    <name type="scientific">Paenibacillus chungangensis</name>
    <dbReference type="NCBI Taxonomy" id="696535"/>
    <lineage>
        <taxon>Bacteria</taxon>
        <taxon>Bacillati</taxon>
        <taxon>Bacillota</taxon>
        <taxon>Bacilli</taxon>
        <taxon>Bacillales</taxon>
        <taxon>Paenibacillaceae</taxon>
        <taxon>Paenibacillus</taxon>
    </lineage>
</organism>
<dbReference type="EMBL" id="JBHTJZ010000004">
    <property type="protein sequence ID" value="MFD0958120.1"/>
    <property type="molecule type" value="Genomic_DNA"/>
</dbReference>
<dbReference type="InterPro" id="IPR036237">
    <property type="entry name" value="Xyl_isomerase-like_sf"/>
</dbReference>
<keyword evidence="2" id="KW-0413">Isomerase</keyword>
<dbReference type="InterPro" id="IPR013022">
    <property type="entry name" value="Xyl_isomerase-like_TIM-brl"/>
</dbReference>
<dbReference type="Gene3D" id="3.20.20.150">
    <property type="entry name" value="Divalent-metal-dependent TIM barrel enzymes"/>
    <property type="match status" value="1"/>
</dbReference>
<protein>
    <submittedName>
        <fullName evidence="2">Sugar phosphate isomerase/epimerase family protein</fullName>
    </submittedName>
</protein>
<name>A0ABW3HKV4_9BACL</name>
<dbReference type="RefSeq" id="WP_377561764.1">
    <property type="nucleotide sequence ID" value="NZ_JBHTJZ010000004.1"/>
</dbReference>
<evidence type="ECO:0000313" key="2">
    <source>
        <dbReference type="EMBL" id="MFD0958120.1"/>
    </source>
</evidence>
<comment type="caution">
    <text evidence="2">The sequence shown here is derived from an EMBL/GenBank/DDBJ whole genome shotgun (WGS) entry which is preliminary data.</text>
</comment>
<keyword evidence="3" id="KW-1185">Reference proteome</keyword>
<dbReference type="Proteomes" id="UP001596989">
    <property type="component" value="Unassembled WGS sequence"/>
</dbReference>
<dbReference type="GO" id="GO:0016853">
    <property type="term" value="F:isomerase activity"/>
    <property type="evidence" value="ECO:0007669"/>
    <property type="project" value="UniProtKB-KW"/>
</dbReference>
<sequence>MMIQIGWCAGMQQAGMLAEAKLDYIECPLSSLPLEGNEAALAEQLASYAESAIPVRAMNLFAPGDMRLVGPDTDPDRFRRYAYKAGEAASKIGAKVVVLGSGGARKVPDAWEHQRAEQQLLGCLSFIAEEWRGTGVTLALEPLNRKETNLINSVSEAVRLTAQINDPAIRVLADFYHMEEENEPLSTLMTYKDWIVHIHIADTGRLAPGTGVYPYEEFMATVAAMGYKGMISAECGRWPESDEALHDSIAFMTAMRDRITDMARTKSSGHA</sequence>
<evidence type="ECO:0000313" key="3">
    <source>
        <dbReference type="Proteomes" id="UP001596989"/>
    </source>
</evidence>
<dbReference type="SUPFAM" id="SSF51658">
    <property type="entry name" value="Xylose isomerase-like"/>
    <property type="match status" value="1"/>
</dbReference>
<dbReference type="Pfam" id="PF01261">
    <property type="entry name" value="AP_endonuc_2"/>
    <property type="match status" value="1"/>
</dbReference>
<proteinExistence type="predicted"/>
<feature type="domain" description="Xylose isomerase-like TIM barrel" evidence="1">
    <location>
        <begin position="17"/>
        <end position="253"/>
    </location>
</feature>
<reference evidence="3" key="1">
    <citation type="journal article" date="2019" name="Int. J. Syst. Evol. Microbiol.">
        <title>The Global Catalogue of Microorganisms (GCM) 10K type strain sequencing project: providing services to taxonomists for standard genome sequencing and annotation.</title>
        <authorList>
            <consortium name="The Broad Institute Genomics Platform"/>
            <consortium name="The Broad Institute Genome Sequencing Center for Infectious Disease"/>
            <person name="Wu L."/>
            <person name="Ma J."/>
        </authorList>
    </citation>
    <scope>NUCLEOTIDE SEQUENCE [LARGE SCALE GENOMIC DNA]</scope>
    <source>
        <strain evidence="3">CCUG 59129</strain>
    </source>
</reference>
<dbReference type="PANTHER" id="PTHR12110">
    <property type="entry name" value="HYDROXYPYRUVATE ISOMERASE"/>
    <property type="match status" value="1"/>
</dbReference>
<dbReference type="InterPro" id="IPR050312">
    <property type="entry name" value="IolE/XylAMocC-like"/>
</dbReference>